<evidence type="ECO:0000313" key="2">
    <source>
        <dbReference type="EMBL" id="KAH9367902.1"/>
    </source>
</evidence>
<protein>
    <recommendedName>
        <fullName evidence="1">Reelin domain-containing protein</fullName>
    </recommendedName>
</protein>
<gene>
    <name evidence="2" type="ORF">HPB48_018979</name>
</gene>
<dbReference type="OrthoDB" id="6418377at2759"/>
<dbReference type="Pfam" id="PF02014">
    <property type="entry name" value="Reeler"/>
    <property type="match status" value="1"/>
</dbReference>
<dbReference type="Gene3D" id="2.60.40.4060">
    <property type="entry name" value="Reeler domain"/>
    <property type="match status" value="1"/>
</dbReference>
<dbReference type="InterPro" id="IPR002861">
    <property type="entry name" value="Reeler_dom"/>
</dbReference>
<name>A0A9J6FNW8_HAELO</name>
<dbReference type="Proteomes" id="UP000821853">
    <property type="component" value="Chromosome 2"/>
</dbReference>
<reference evidence="2 3" key="1">
    <citation type="journal article" date="2020" name="Cell">
        <title>Large-Scale Comparative Analyses of Tick Genomes Elucidate Their Genetic Diversity and Vector Capacities.</title>
        <authorList>
            <consortium name="Tick Genome and Microbiome Consortium (TIGMIC)"/>
            <person name="Jia N."/>
            <person name="Wang J."/>
            <person name="Shi W."/>
            <person name="Du L."/>
            <person name="Sun Y."/>
            <person name="Zhan W."/>
            <person name="Jiang J.F."/>
            <person name="Wang Q."/>
            <person name="Zhang B."/>
            <person name="Ji P."/>
            <person name="Bell-Sakyi L."/>
            <person name="Cui X.M."/>
            <person name="Yuan T.T."/>
            <person name="Jiang B.G."/>
            <person name="Yang W.F."/>
            <person name="Lam T.T."/>
            <person name="Chang Q.C."/>
            <person name="Ding S.J."/>
            <person name="Wang X.J."/>
            <person name="Zhu J.G."/>
            <person name="Ruan X.D."/>
            <person name="Zhao L."/>
            <person name="Wei J.T."/>
            <person name="Ye R.Z."/>
            <person name="Que T.C."/>
            <person name="Du C.H."/>
            <person name="Zhou Y.H."/>
            <person name="Cheng J.X."/>
            <person name="Dai P.F."/>
            <person name="Guo W.B."/>
            <person name="Han X.H."/>
            <person name="Huang E.J."/>
            <person name="Li L.F."/>
            <person name="Wei W."/>
            <person name="Gao Y.C."/>
            <person name="Liu J.Z."/>
            <person name="Shao H.Z."/>
            <person name="Wang X."/>
            <person name="Wang C.C."/>
            <person name="Yang T.C."/>
            <person name="Huo Q.B."/>
            <person name="Li W."/>
            <person name="Chen H.Y."/>
            <person name="Chen S.E."/>
            <person name="Zhou L.G."/>
            <person name="Ni X.B."/>
            <person name="Tian J.H."/>
            <person name="Sheng Y."/>
            <person name="Liu T."/>
            <person name="Pan Y.S."/>
            <person name="Xia L.Y."/>
            <person name="Li J."/>
            <person name="Zhao F."/>
            <person name="Cao W.C."/>
        </authorList>
    </citation>
    <scope>NUCLEOTIDE SEQUENCE [LARGE SCALE GENOMIC DNA]</scope>
    <source>
        <strain evidence="2">HaeL-2018</strain>
    </source>
</reference>
<dbReference type="InterPro" id="IPR042307">
    <property type="entry name" value="Reeler_sf"/>
</dbReference>
<feature type="domain" description="Reelin" evidence="1">
    <location>
        <begin position="1"/>
        <end position="61"/>
    </location>
</feature>
<sequence length="61" mass="6883">MGFVVKAVDQHGKETGHFLPGELYQPLKMCTGATHVDRKEKKLVTMRWQAPTDTSGEVHFL</sequence>
<keyword evidence="3" id="KW-1185">Reference proteome</keyword>
<dbReference type="EMBL" id="JABSTR010000004">
    <property type="protein sequence ID" value="KAH9367902.1"/>
    <property type="molecule type" value="Genomic_DNA"/>
</dbReference>
<comment type="caution">
    <text evidence="2">The sequence shown here is derived from an EMBL/GenBank/DDBJ whole genome shotgun (WGS) entry which is preliminary data.</text>
</comment>
<dbReference type="VEuPathDB" id="VectorBase:HLOH_065315"/>
<proteinExistence type="predicted"/>
<evidence type="ECO:0000259" key="1">
    <source>
        <dbReference type="PROSITE" id="PS51019"/>
    </source>
</evidence>
<accession>A0A9J6FNW8</accession>
<organism evidence="2 3">
    <name type="scientific">Haemaphysalis longicornis</name>
    <name type="common">Bush tick</name>
    <dbReference type="NCBI Taxonomy" id="44386"/>
    <lineage>
        <taxon>Eukaryota</taxon>
        <taxon>Metazoa</taxon>
        <taxon>Ecdysozoa</taxon>
        <taxon>Arthropoda</taxon>
        <taxon>Chelicerata</taxon>
        <taxon>Arachnida</taxon>
        <taxon>Acari</taxon>
        <taxon>Parasitiformes</taxon>
        <taxon>Ixodida</taxon>
        <taxon>Ixodoidea</taxon>
        <taxon>Ixodidae</taxon>
        <taxon>Haemaphysalinae</taxon>
        <taxon>Haemaphysalis</taxon>
    </lineage>
</organism>
<evidence type="ECO:0000313" key="3">
    <source>
        <dbReference type="Proteomes" id="UP000821853"/>
    </source>
</evidence>
<dbReference type="AlphaFoldDB" id="A0A9J6FNW8"/>
<dbReference type="PROSITE" id="PS51019">
    <property type="entry name" value="REELIN"/>
    <property type="match status" value="1"/>
</dbReference>